<name>A0ABP8J368_9ACTN</name>
<keyword evidence="7" id="KW-1185">Reference proteome</keyword>
<dbReference type="InterPro" id="IPR029149">
    <property type="entry name" value="Creatin/AminoP/Spt16_N"/>
</dbReference>
<evidence type="ECO:0000256" key="3">
    <source>
        <dbReference type="RuleBase" id="RU000590"/>
    </source>
</evidence>
<feature type="domain" description="Creatinase N-terminal" evidence="5">
    <location>
        <begin position="41"/>
        <end position="163"/>
    </location>
</feature>
<evidence type="ECO:0000256" key="2">
    <source>
        <dbReference type="ARBA" id="ARBA00022801"/>
    </source>
</evidence>
<sequence>MASHLFPPAVYADRLRRAAALAAGAGSGASGPHAQGVGTPLIVTPGPDLAYLTGVRSESFERLTALVLSGSTVTVVVPKLELAILGDSAVPALGSAGIDVTVLDWVDGTDPYALVGEALGAGDRTGTVAVSDSMPALHLLPLTTRLGVRAVLATDILRRLRMIKDAAEVAELRAAGRAIDRVHARMGELLAVGRTEREVAADIADAIVAEGHDHAEFVIVGSGPHGADPHHEVSDRVIEAGDVVVIDIGGPLASGYNSDSTRTYSMGEPSAEVAAAYAHLERAQAASVSAVRPGVTAETIDAAARDVLAQAGLAEYFVHRTGHGIGLSVHEEPYIVAGNDLPVQTGMAFSIEPGVYFPGQWGARIEDIVVVTDQGCEPLNTRPHGLAVL</sequence>
<dbReference type="SUPFAM" id="SSF55920">
    <property type="entry name" value="Creatinase/aminopeptidase"/>
    <property type="match status" value="1"/>
</dbReference>
<feature type="domain" description="Peptidase M24" evidence="4">
    <location>
        <begin position="171"/>
        <end position="373"/>
    </location>
</feature>
<protein>
    <submittedName>
        <fullName evidence="6">Xaa-Pro peptidase family protein</fullName>
    </submittedName>
</protein>
<dbReference type="InterPro" id="IPR050659">
    <property type="entry name" value="Peptidase_M24B"/>
</dbReference>
<dbReference type="InterPro" id="IPR001131">
    <property type="entry name" value="Peptidase_M24B_aminopep-P_CS"/>
</dbReference>
<dbReference type="Gene3D" id="3.90.230.10">
    <property type="entry name" value="Creatinase/methionine aminopeptidase superfamily"/>
    <property type="match status" value="1"/>
</dbReference>
<dbReference type="EMBL" id="BAABFR010000004">
    <property type="protein sequence ID" value="GAA4384222.1"/>
    <property type="molecule type" value="Genomic_DNA"/>
</dbReference>
<gene>
    <name evidence="6" type="ORF">GCM10023147_04410</name>
</gene>
<keyword evidence="1 3" id="KW-0479">Metal-binding</keyword>
<dbReference type="Pfam" id="PF01321">
    <property type="entry name" value="Creatinase_N"/>
    <property type="match status" value="1"/>
</dbReference>
<dbReference type="InterPro" id="IPR036005">
    <property type="entry name" value="Creatinase/aminopeptidase-like"/>
</dbReference>
<evidence type="ECO:0000259" key="5">
    <source>
        <dbReference type="Pfam" id="PF01321"/>
    </source>
</evidence>
<accession>A0ABP8J368</accession>
<dbReference type="InterPro" id="IPR000587">
    <property type="entry name" value="Creatinase_N"/>
</dbReference>
<evidence type="ECO:0000259" key="4">
    <source>
        <dbReference type="Pfam" id="PF00557"/>
    </source>
</evidence>
<dbReference type="Proteomes" id="UP001500635">
    <property type="component" value="Unassembled WGS sequence"/>
</dbReference>
<dbReference type="PANTHER" id="PTHR46112">
    <property type="entry name" value="AMINOPEPTIDASE"/>
    <property type="match status" value="1"/>
</dbReference>
<keyword evidence="2" id="KW-0378">Hydrolase</keyword>
<dbReference type="InterPro" id="IPR000994">
    <property type="entry name" value="Pept_M24"/>
</dbReference>
<evidence type="ECO:0000313" key="6">
    <source>
        <dbReference type="EMBL" id="GAA4384222.1"/>
    </source>
</evidence>
<dbReference type="PROSITE" id="PS00491">
    <property type="entry name" value="PROLINE_PEPTIDASE"/>
    <property type="match status" value="1"/>
</dbReference>
<dbReference type="PANTHER" id="PTHR46112:SF3">
    <property type="entry name" value="AMINOPEPTIDASE YPDF"/>
    <property type="match status" value="1"/>
</dbReference>
<dbReference type="Gene3D" id="3.40.350.10">
    <property type="entry name" value="Creatinase/prolidase N-terminal domain"/>
    <property type="match status" value="1"/>
</dbReference>
<evidence type="ECO:0000313" key="7">
    <source>
        <dbReference type="Proteomes" id="UP001500635"/>
    </source>
</evidence>
<organism evidence="6 7">
    <name type="scientific">Tsukamurella soli</name>
    <dbReference type="NCBI Taxonomy" id="644556"/>
    <lineage>
        <taxon>Bacteria</taxon>
        <taxon>Bacillati</taxon>
        <taxon>Actinomycetota</taxon>
        <taxon>Actinomycetes</taxon>
        <taxon>Mycobacteriales</taxon>
        <taxon>Tsukamurellaceae</taxon>
        <taxon>Tsukamurella</taxon>
    </lineage>
</organism>
<dbReference type="SUPFAM" id="SSF53092">
    <property type="entry name" value="Creatinase/prolidase N-terminal domain"/>
    <property type="match status" value="1"/>
</dbReference>
<reference evidence="7" key="1">
    <citation type="journal article" date="2019" name="Int. J. Syst. Evol. Microbiol.">
        <title>The Global Catalogue of Microorganisms (GCM) 10K type strain sequencing project: providing services to taxonomists for standard genome sequencing and annotation.</title>
        <authorList>
            <consortium name="The Broad Institute Genomics Platform"/>
            <consortium name="The Broad Institute Genome Sequencing Center for Infectious Disease"/>
            <person name="Wu L."/>
            <person name="Ma J."/>
        </authorList>
    </citation>
    <scope>NUCLEOTIDE SEQUENCE [LARGE SCALE GENOMIC DNA]</scope>
    <source>
        <strain evidence="7">JCM 17688</strain>
    </source>
</reference>
<proteinExistence type="inferred from homology"/>
<comment type="caution">
    <text evidence="6">The sequence shown here is derived from an EMBL/GenBank/DDBJ whole genome shotgun (WGS) entry which is preliminary data.</text>
</comment>
<dbReference type="Pfam" id="PF00557">
    <property type="entry name" value="Peptidase_M24"/>
    <property type="match status" value="1"/>
</dbReference>
<evidence type="ECO:0000256" key="1">
    <source>
        <dbReference type="ARBA" id="ARBA00022723"/>
    </source>
</evidence>
<comment type="similarity">
    <text evidence="3">Belongs to the peptidase M24B family.</text>
</comment>
<dbReference type="RefSeq" id="WP_344990235.1">
    <property type="nucleotide sequence ID" value="NZ_BAABFR010000004.1"/>
</dbReference>